<dbReference type="SUPFAM" id="SSF49503">
    <property type="entry name" value="Cupredoxins"/>
    <property type="match status" value="1"/>
</dbReference>
<protein>
    <submittedName>
        <fullName evidence="1">Factor VIII</fullName>
    </submittedName>
</protein>
<feature type="non-terminal residue" evidence="1">
    <location>
        <position position="53"/>
    </location>
</feature>
<organism evidence="1">
    <name type="scientific">Homo sapiens</name>
    <name type="common">Human</name>
    <dbReference type="NCBI Taxonomy" id="9606"/>
    <lineage>
        <taxon>Eukaryota</taxon>
        <taxon>Metazoa</taxon>
        <taxon>Chordata</taxon>
        <taxon>Craniata</taxon>
        <taxon>Vertebrata</taxon>
        <taxon>Euteleostomi</taxon>
        <taxon>Mammalia</taxon>
        <taxon>Eutheria</taxon>
        <taxon>Euarchontoglires</taxon>
        <taxon>Primates</taxon>
        <taxon>Haplorrhini</taxon>
        <taxon>Catarrhini</taxon>
        <taxon>Hominidae</taxon>
        <taxon>Homo</taxon>
    </lineage>
</organism>
<sequence length="53" mass="6172">ACVRQEDVILFSVFDENRSWYLTENIQRFLPNPAGVQLEDPEFQASNIMHSES</sequence>
<dbReference type="PeptideAtlas" id="A5JQJ7"/>
<feature type="non-terminal residue" evidence="1">
    <location>
        <position position="1"/>
    </location>
</feature>
<dbReference type="Gene3D" id="2.60.40.420">
    <property type="entry name" value="Cupredoxins - blue copper proteins"/>
    <property type="match status" value="1"/>
</dbReference>
<evidence type="ECO:0000313" key="1">
    <source>
        <dbReference type="EMBL" id="ABQ43335.1"/>
    </source>
</evidence>
<dbReference type="OrthoDB" id="2121828at2759"/>
<dbReference type="AlphaFoldDB" id="A5JQJ7"/>
<accession>A5JQJ7</accession>
<dbReference type="EMBL" id="EF559374">
    <property type="protein sequence ID" value="ABQ43335.1"/>
    <property type="molecule type" value="Genomic_DNA"/>
</dbReference>
<gene>
    <name evidence="1" type="primary">F8</name>
</gene>
<dbReference type="ChiTaRS" id="F8">
    <property type="organism name" value="human"/>
</dbReference>
<proteinExistence type="predicted"/>
<name>A5JQJ7_HUMAN</name>
<dbReference type="InterPro" id="IPR008972">
    <property type="entry name" value="Cupredoxin"/>
</dbReference>
<reference evidence="1" key="1">
    <citation type="submission" date="2007-04" db="EMBL/GenBank/DDBJ databases">
        <authorList>
            <person name="Husain N."/>
            <person name="Raza S.T."/>
        </authorList>
    </citation>
    <scope>NUCLEOTIDE SEQUENCE</scope>
</reference>